<organism evidence="15 16">
    <name type="scientific">Volucribacter amazonae</name>
    <dbReference type="NCBI Taxonomy" id="256731"/>
    <lineage>
        <taxon>Bacteria</taxon>
        <taxon>Pseudomonadati</taxon>
        <taxon>Pseudomonadota</taxon>
        <taxon>Gammaproteobacteria</taxon>
        <taxon>Pasteurellales</taxon>
        <taxon>Pasteurellaceae</taxon>
        <taxon>Volucribacter</taxon>
    </lineage>
</organism>
<dbReference type="InterPro" id="IPR039426">
    <property type="entry name" value="TonB-dep_rcpt-like"/>
</dbReference>
<feature type="signal peptide" evidence="12">
    <location>
        <begin position="1"/>
        <end position="22"/>
    </location>
</feature>
<dbReference type="Pfam" id="PF07715">
    <property type="entry name" value="Plug"/>
    <property type="match status" value="1"/>
</dbReference>
<dbReference type="Pfam" id="PF00593">
    <property type="entry name" value="TonB_dep_Rec_b-barrel"/>
    <property type="match status" value="1"/>
</dbReference>
<comment type="similarity">
    <text evidence="9 11">Belongs to the TonB-dependent receptor family.</text>
</comment>
<accession>A0A9X4PBZ6</accession>
<name>A0A9X4PBZ6_9PAST</name>
<keyword evidence="3 9" id="KW-1134">Transmembrane beta strand</keyword>
<keyword evidence="6 11" id="KW-0798">TonB box</keyword>
<keyword evidence="5 12" id="KW-0732">Signal</keyword>
<dbReference type="GO" id="GO:0044718">
    <property type="term" value="P:siderophore transmembrane transport"/>
    <property type="evidence" value="ECO:0007669"/>
    <property type="project" value="TreeGrafter"/>
</dbReference>
<comment type="subcellular location">
    <subcellularLocation>
        <location evidence="1 9">Cell outer membrane</location>
        <topology evidence="1 9">Multi-pass membrane protein</topology>
    </subcellularLocation>
</comment>
<evidence type="ECO:0000256" key="2">
    <source>
        <dbReference type="ARBA" id="ARBA00022448"/>
    </source>
</evidence>
<dbReference type="PROSITE" id="PS52016">
    <property type="entry name" value="TONB_DEPENDENT_REC_3"/>
    <property type="match status" value="1"/>
</dbReference>
<keyword evidence="4 9" id="KW-0812">Transmembrane</keyword>
<keyword evidence="15" id="KW-0675">Receptor</keyword>
<evidence type="ECO:0000313" key="15">
    <source>
        <dbReference type="EMBL" id="MDG6896328.1"/>
    </source>
</evidence>
<evidence type="ECO:0000256" key="6">
    <source>
        <dbReference type="ARBA" id="ARBA00023077"/>
    </source>
</evidence>
<feature type="domain" description="TonB-dependent receptor plug" evidence="14">
    <location>
        <begin position="59"/>
        <end position="159"/>
    </location>
</feature>
<evidence type="ECO:0000259" key="13">
    <source>
        <dbReference type="Pfam" id="PF00593"/>
    </source>
</evidence>
<evidence type="ECO:0000256" key="11">
    <source>
        <dbReference type="RuleBase" id="RU003357"/>
    </source>
</evidence>
<dbReference type="Gene3D" id="2.170.130.10">
    <property type="entry name" value="TonB-dependent receptor, plug domain"/>
    <property type="match status" value="1"/>
</dbReference>
<dbReference type="PANTHER" id="PTHR30069">
    <property type="entry name" value="TONB-DEPENDENT OUTER MEMBRANE RECEPTOR"/>
    <property type="match status" value="1"/>
</dbReference>
<dbReference type="AlphaFoldDB" id="A0A9X4PBZ6"/>
<dbReference type="InterPro" id="IPR012910">
    <property type="entry name" value="Plug_dom"/>
</dbReference>
<feature type="short sequence motif" description="TonB C-terminal box" evidence="10">
    <location>
        <begin position="736"/>
        <end position="753"/>
    </location>
</feature>
<evidence type="ECO:0000313" key="16">
    <source>
        <dbReference type="Proteomes" id="UP001155500"/>
    </source>
</evidence>
<evidence type="ECO:0000256" key="4">
    <source>
        <dbReference type="ARBA" id="ARBA00022692"/>
    </source>
</evidence>
<keyword evidence="7 9" id="KW-0472">Membrane</keyword>
<dbReference type="SUPFAM" id="SSF56935">
    <property type="entry name" value="Porins"/>
    <property type="match status" value="1"/>
</dbReference>
<evidence type="ECO:0000256" key="8">
    <source>
        <dbReference type="ARBA" id="ARBA00023237"/>
    </source>
</evidence>
<evidence type="ECO:0000256" key="12">
    <source>
        <dbReference type="SAM" id="SignalP"/>
    </source>
</evidence>
<proteinExistence type="inferred from homology"/>
<dbReference type="PANTHER" id="PTHR30069:SF50">
    <property type="entry name" value="TONB-DEPENDENT RECEPTOR HI_1217-RELATED"/>
    <property type="match status" value="1"/>
</dbReference>
<gene>
    <name evidence="15" type="ORF">A6A20_12045</name>
</gene>
<dbReference type="InterPro" id="IPR036942">
    <property type="entry name" value="Beta-barrel_TonB_sf"/>
</dbReference>
<protein>
    <submittedName>
        <fullName evidence="15">Outer membrane colicin Js receptor</fullName>
    </submittedName>
</protein>
<evidence type="ECO:0000256" key="5">
    <source>
        <dbReference type="ARBA" id="ARBA00022729"/>
    </source>
</evidence>
<dbReference type="EMBL" id="LWID01000001">
    <property type="protein sequence ID" value="MDG6896328.1"/>
    <property type="molecule type" value="Genomic_DNA"/>
</dbReference>
<evidence type="ECO:0000256" key="10">
    <source>
        <dbReference type="PROSITE-ProRule" id="PRU10144"/>
    </source>
</evidence>
<keyword evidence="8 9" id="KW-0998">Cell outer membrane</keyword>
<evidence type="ECO:0000256" key="9">
    <source>
        <dbReference type="PROSITE-ProRule" id="PRU01360"/>
    </source>
</evidence>
<evidence type="ECO:0000259" key="14">
    <source>
        <dbReference type="Pfam" id="PF07715"/>
    </source>
</evidence>
<evidence type="ECO:0000256" key="7">
    <source>
        <dbReference type="ARBA" id="ARBA00023136"/>
    </source>
</evidence>
<dbReference type="PROSITE" id="PS01156">
    <property type="entry name" value="TONB_DEPENDENT_REC_2"/>
    <property type="match status" value="1"/>
</dbReference>
<dbReference type="InterPro" id="IPR037066">
    <property type="entry name" value="Plug_dom_sf"/>
</dbReference>
<reference evidence="15" key="1">
    <citation type="submission" date="2016-03" db="EMBL/GenBank/DDBJ databases">
        <title>Co-evolution between Pasteurellaceae and their hosts.</title>
        <authorList>
            <person name="Hansen M.J."/>
            <person name="Bojesen A.M."/>
            <person name="Planet P."/>
        </authorList>
    </citation>
    <scope>NUCLEOTIDE SEQUENCE</scope>
    <source>
        <strain evidence="15">146/S8/89</strain>
    </source>
</reference>
<comment type="caution">
    <text evidence="15">The sequence shown here is derived from an EMBL/GenBank/DDBJ whole genome shotgun (WGS) entry which is preliminary data.</text>
</comment>
<dbReference type="InterPro" id="IPR000531">
    <property type="entry name" value="Beta-barrel_TonB"/>
</dbReference>
<keyword evidence="2 9" id="KW-0813">Transport</keyword>
<dbReference type="Gene3D" id="2.40.170.20">
    <property type="entry name" value="TonB-dependent receptor, beta-barrel domain"/>
    <property type="match status" value="1"/>
</dbReference>
<dbReference type="GO" id="GO:0009279">
    <property type="term" value="C:cell outer membrane"/>
    <property type="evidence" value="ECO:0007669"/>
    <property type="project" value="UniProtKB-SubCell"/>
</dbReference>
<dbReference type="RefSeq" id="WP_279573671.1">
    <property type="nucleotide sequence ID" value="NZ_LWID01000001.1"/>
</dbReference>
<evidence type="ECO:0000256" key="1">
    <source>
        <dbReference type="ARBA" id="ARBA00004571"/>
    </source>
</evidence>
<keyword evidence="16" id="KW-1185">Reference proteome</keyword>
<dbReference type="GO" id="GO:0015344">
    <property type="term" value="F:siderophore uptake transmembrane transporter activity"/>
    <property type="evidence" value="ECO:0007669"/>
    <property type="project" value="TreeGrafter"/>
</dbReference>
<dbReference type="InterPro" id="IPR010917">
    <property type="entry name" value="TonB_rcpt_CS"/>
</dbReference>
<dbReference type="Proteomes" id="UP001155500">
    <property type="component" value="Unassembled WGS sequence"/>
</dbReference>
<feature type="domain" description="TonB-dependent receptor-like beta-barrel" evidence="13">
    <location>
        <begin position="276"/>
        <end position="706"/>
    </location>
</feature>
<feature type="chain" id="PRO_5040943037" evidence="12">
    <location>
        <begin position="23"/>
        <end position="753"/>
    </location>
</feature>
<sequence length="753" mass="84412">MSRKSLVATTAIAGLVSSYVFAEDILVLDDINISGQVTHNKADQVFSQAGGVVVREADERMQSLDSVVRSLPGVYSNIDPAQGTVNVNIRGMSGLGRVNTTIDGVPQTFFGTSANGDRRFHDEKGGLGPSGQFGVMVDPNFFTEIRVDKGFVTGANAVNALAGSVSYRTFEVDDIVLPGNQVGIRSRFGYGTNKLGYNAMLAVGGKTTAFTDTGSIGAFFAYSQRDIGANYKRGDGRYATENGYVKSMDQKPKSWLTKLEIKPNRQHKILFSGRSYLTNIGGRELDNKNYSLNYNYQPESNWIDLALLASYTMNKQIYNADSAIFKLTDANTKNKSTYFDLNNTSYINWFNSDLSWTNGISYFDNKYSRQAVGDDQDNLDYTVFSPPGKQKILSAYTNLNWKKSIYELDLGLVYSRSNFTGFKPDCGVEGGDVYYLPVLCIPFGAYDVDITHYSVDPSVMLSLNLNDWFSPFISYSRTTRMPNIQEIFFNNQSGGSMNIYLKPEIANTYQVGFNTFKHNWLTQQDILGIKLLYYRSYIKDFITSKSFYLDHYGNLTSDINLLGHIPYHAQISLNSSNKLRTNGIELELNYDMKSFFTRLSYSYEKTSLPLSVQTAADNFRFGDIYELPKHYATLDIGTRLLDQKLVIGGLLKYTGKAKRLSPMGINTDLARLDDAQDLPNQPMIMDLYLNYQINKNFMLKVSVQNVFNSLYIDPLNSQNATPSQYVANGNGDGYTYTNYARGRSYLIGGEIRF</sequence>
<evidence type="ECO:0000256" key="3">
    <source>
        <dbReference type="ARBA" id="ARBA00022452"/>
    </source>
</evidence>